<protein>
    <submittedName>
        <fullName evidence="1">Uncharacterized protein</fullName>
    </submittedName>
</protein>
<dbReference type="EMBL" id="JWHL01000005">
    <property type="protein sequence ID" value="MBR1368892.1"/>
    <property type="molecule type" value="Genomic_DNA"/>
</dbReference>
<name>A0A8J8B6Q0_9EURY</name>
<keyword evidence="2" id="KW-1185">Reference proteome</keyword>
<proteinExistence type="predicted"/>
<comment type="caution">
    <text evidence="1">The sequence shown here is derived from an EMBL/GenBank/DDBJ whole genome shotgun (WGS) entry which is preliminary data.</text>
</comment>
<organism evidence="1 2">
    <name type="scientific">Methanocalculus chunghsingensis</name>
    <dbReference type="NCBI Taxonomy" id="156457"/>
    <lineage>
        <taxon>Archaea</taxon>
        <taxon>Methanobacteriati</taxon>
        <taxon>Methanobacteriota</taxon>
        <taxon>Stenosarchaea group</taxon>
        <taxon>Methanomicrobia</taxon>
        <taxon>Methanomicrobiales</taxon>
        <taxon>Methanocalculaceae</taxon>
        <taxon>Methanocalculus</taxon>
    </lineage>
</organism>
<dbReference type="RefSeq" id="WP_211530541.1">
    <property type="nucleotide sequence ID" value="NZ_JWHL01000005.1"/>
</dbReference>
<sequence length="159" mass="18465">MMLVEPKKPRLMSQEIMKASHHNYDLESDQYVQLTNHPGKELMSDYWSNDAPQSILQQLLESNRATTEFCQIIFAKLQNIERQNQMLIDIFQCEVGCNEIPVSFADEGLTDEQVKERVLNYYQTKRESYPSDVAVALNFDLKRVINAVYQLEEEGILEG</sequence>
<accession>A0A8J8B6Q0</accession>
<evidence type="ECO:0000313" key="1">
    <source>
        <dbReference type="EMBL" id="MBR1368892.1"/>
    </source>
</evidence>
<dbReference type="AlphaFoldDB" id="A0A8J8B6Q0"/>
<reference evidence="1" key="1">
    <citation type="submission" date="2014-12" db="EMBL/GenBank/DDBJ databases">
        <authorList>
            <person name="Huang H.-H."/>
            <person name="Chen S.-C."/>
            <person name="Lai M.-C."/>
        </authorList>
    </citation>
    <scope>NUCLEOTIDE SEQUENCE</scope>
    <source>
        <strain evidence="1">K1F9705b</strain>
    </source>
</reference>
<evidence type="ECO:0000313" key="2">
    <source>
        <dbReference type="Proteomes" id="UP000730161"/>
    </source>
</evidence>
<dbReference type="Proteomes" id="UP000730161">
    <property type="component" value="Unassembled WGS sequence"/>
</dbReference>
<gene>
    <name evidence="1" type="ORF">RJ53_04955</name>
</gene>